<dbReference type="Proteomes" id="UP000095743">
    <property type="component" value="Chromosome"/>
</dbReference>
<gene>
    <name evidence="2" type="ORF">Gferi_07835</name>
</gene>
<dbReference type="InterPro" id="IPR025668">
    <property type="entry name" value="Tnp_DDE_dom"/>
</dbReference>
<reference evidence="2 3" key="1">
    <citation type="submission" date="2016-09" db="EMBL/GenBank/DDBJ databases">
        <title>Genomic analysis reveals versatility of anaerobic energy metabolism of Geosporobacter ferrireducens IRF9 of phylum Firmicutes.</title>
        <authorList>
            <person name="Kim S.-J."/>
        </authorList>
    </citation>
    <scope>NUCLEOTIDE SEQUENCE [LARGE SCALE GENOMIC DNA]</scope>
    <source>
        <strain evidence="2 3">IRF9</strain>
    </source>
</reference>
<organism evidence="2 3">
    <name type="scientific">Geosporobacter ferrireducens</name>
    <dbReference type="NCBI Taxonomy" id="1424294"/>
    <lineage>
        <taxon>Bacteria</taxon>
        <taxon>Bacillati</taxon>
        <taxon>Bacillota</taxon>
        <taxon>Clostridia</taxon>
        <taxon>Peptostreptococcales</taxon>
        <taxon>Thermotaleaceae</taxon>
        <taxon>Geosporobacter</taxon>
    </lineage>
</organism>
<dbReference type="PANTHER" id="PTHR33408">
    <property type="entry name" value="TRANSPOSASE"/>
    <property type="match status" value="1"/>
</dbReference>
<dbReference type="OrthoDB" id="9789070at2"/>
<sequence>MVNIKHKEYAIIHLRIRRRKKAIDENTKELVYRNTKACKVCEYKDKCTTSKRGRAITRDINQYILDKVDERTNSNKELYKQRKMIVEHPFGTIKRWWGYSYFLTRGLKSVKMEASLTFLAYNIKRVINILGIREMTSRLIGKKPPITCLILNIHFVP</sequence>
<dbReference type="STRING" id="1424294.Gferi_07835"/>
<evidence type="ECO:0000313" key="3">
    <source>
        <dbReference type="Proteomes" id="UP000095743"/>
    </source>
</evidence>
<evidence type="ECO:0000259" key="1">
    <source>
        <dbReference type="Pfam" id="PF13751"/>
    </source>
</evidence>
<keyword evidence="3" id="KW-1185">Reference proteome</keyword>
<name>A0A1D8GF15_9FIRM</name>
<dbReference type="Pfam" id="PF13751">
    <property type="entry name" value="DDE_Tnp_1_6"/>
    <property type="match status" value="1"/>
</dbReference>
<accession>A0A1D8GF15</accession>
<proteinExistence type="predicted"/>
<dbReference type="PANTHER" id="PTHR33408:SF2">
    <property type="entry name" value="TRANSPOSASE DDE DOMAIN-CONTAINING PROTEIN"/>
    <property type="match status" value="1"/>
</dbReference>
<evidence type="ECO:0000313" key="2">
    <source>
        <dbReference type="EMBL" id="AOT69489.1"/>
    </source>
</evidence>
<dbReference type="KEGG" id="gfe:Gferi_07835"/>
<dbReference type="AlphaFoldDB" id="A0A1D8GF15"/>
<dbReference type="RefSeq" id="WP_069975217.1">
    <property type="nucleotide sequence ID" value="NZ_CP017269.1"/>
</dbReference>
<protein>
    <recommendedName>
        <fullName evidence="1">Transposase DDE domain-containing protein</fullName>
    </recommendedName>
</protein>
<dbReference type="EMBL" id="CP017269">
    <property type="protein sequence ID" value="AOT69489.1"/>
    <property type="molecule type" value="Genomic_DNA"/>
</dbReference>
<feature type="domain" description="Transposase DDE" evidence="1">
    <location>
        <begin position="24"/>
        <end position="126"/>
    </location>
</feature>